<evidence type="ECO:0000313" key="2">
    <source>
        <dbReference type="Proteomes" id="UP001155010"/>
    </source>
</evidence>
<gene>
    <name evidence="1" type="ORF">GGP83_002776</name>
</gene>
<sequence length="51" mass="6056">MPPPKIGMYDKPLYPAYDIFRIRPFSGCYLAPFKPPWLGRYFSAYSAYFRV</sequence>
<evidence type="ECO:0000313" key="1">
    <source>
        <dbReference type="EMBL" id="MCS3952803.1"/>
    </source>
</evidence>
<dbReference type="EMBL" id="JANUBB010000012">
    <property type="protein sequence ID" value="MCS3952803.1"/>
    <property type="molecule type" value="Genomic_DNA"/>
</dbReference>
<dbReference type="Proteomes" id="UP001155010">
    <property type="component" value="Unassembled WGS sequence"/>
</dbReference>
<protein>
    <submittedName>
        <fullName evidence="1">Uncharacterized protein</fullName>
    </submittedName>
</protein>
<proteinExistence type="predicted"/>
<name>A0A9X2Z5G7_9BACT</name>
<reference evidence="1" key="1">
    <citation type="submission" date="2022-08" db="EMBL/GenBank/DDBJ databases">
        <title>Genomic Encyclopedia of Type Strains, Phase V (KMG-V): Genome sequencing to study the core and pangenomes of soil and plant-associated prokaryotes.</title>
        <authorList>
            <person name="Whitman W."/>
        </authorList>
    </citation>
    <scope>NUCLEOTIDE SEQUENCE</scope>
    <source>
        <strain evidence="1">SP2017</strain>
    </source>
</reference>
<dbReference type="AlphaFoldDB" id="A0A9X2Z5G7"/>
<comment type="caution">
    <text evidence="1">The sequence shown here is derived from an EMBL/GenBank/DDBJ whole genome shotgun (WGS) entry which is preliminary data.</text>
</comment>
<organism evidence="1 2">
    <name type="scientific">Salinibacter ruber</name>
    <dbReference type="NCBI Taxonomy" id="146919"/>
    <lineage>
        <taxon>Bacteria</taxon>
        <taxon>Pseudomonadati</taxon>
        <taxon>Rhodothermota</taxon>
        <taxon>Rhodothermia</taxon>
        <taxon>Rhodothermales</taxon>
        <taxon>Salinibacteraceae</taxon>
        <taxon>Salinibacter</taxon>
    </lineage>
</organism>
<accession>A0A9X2Z5G7</accession>